<evidence type="ECO:0000256" key="6">
    <source>
        <dbReference type="ARBA" id="ARBA00022723"/>
    </source>
</evidence>
<evidence type="ECO:0000256" key="14">
    <source>
        <dbReference type="PIRSR" id="PIRSR002811-1"/>
    </source>
</evidence>
<dbReference type="InterPro" id="IPR016136">
    <property type="entry name" value="DNA_helicase_N/primase_C"/>
</dbReference>
<dbReference type="InterPro" id="IPR019475">
    <property type="entry name" value="DNA_primase_DnaB-bd"/>
</dbReference>
<evidence type="ECO:0000259" key="16">
    <source>
        <dbReference type="PROSITE" id="PS50880"/>
    </source>
</evidence>
<evidence type="ECO:0000256" key="13">
    <source>
        <dbReference type="PIRNR" id="PIRNR002811"/>
    </source>
</evidence>
<evidence type="ECO:0000256" key="8">
    <source>
        <dbReference type="ARBA" id="ARBA00022833"/>
    </source>
</evidence>
<dbReference type="Pfam" id="PF01807">
    <property type="entry name" value="Zn_ribbon_DnaG"/>
    <property type="match status" value="1"/>
</dbReference>
<keyword evidence="11 12" id="KW-0804">Transcription</keyword>
<dbReference type="GO" id="GO:0008270">
    <property type="term" value="F:zinc ion binding"/>
    <property type="evidence" value="ECO:0007669"/>
    <property type="project" value="UniProtKB-UniRule"/>
</dbReference>
<dbReference type="EC" id="2.7.7.101" evidence="12"/>
<evidence type="ECO:0000313" key="17">
    <source>
        <dbReference type="EMBL" id="GJM55330.1"/>
    </source>
</evidence>
<dbReference type="GO" id="GO:0006269">
    <property type="term" value="P:DNA replication, synthesis of primer"/>
    <property type="evidence" value="ECO:0007669"/>
    <property type="project" value="UniProtKB-UniRule"/>
</dbReference>
<evidence type="ECO:0000256" key="10">
    <source>
        <dbReference type="ARBA" id="ARBA00023125"/>
    </source>
</evidence>
<proteinExistence type="inferred from homology"/>
<dbReference type="Gene3D" id="3.90.580.10">
    <property type="entry name" value="Zinc finger, CHC2-type domain"/>
    <property type="match status" value="1"/>
</dbReference>
<dbReference type="NCBIfam" id="TIGR01391">
    <property type="entry name" value="dnaG"/>
    <property type="match status" value="1"/>
</dbReference>
<dbReference type="SMART" id="SM00400">
    <property type="entry name" value="ZnF_CHCC"/>
    <property type="match status" value="1"/>
</dbReference>
<sequence>MIGDDERERVREATDFVSLVGETVQLRERSSGDFWGCCPFHHEKSPSFHVKADTGFWYCFGCGEGGDVFNYVQKREGLDFPDSIRYLADRAGIELHETGQARRGPARNRLHLCLQAAEDFYANQLLRVRGKAQDAARAYCAGRGMGSAVCRRWGLGYAPGHGELVRHLGSLGFTSQEMLAADLAVQRSGRLADRFYDRVMFPIHDEAGRAIGMGGRIMGDAKPKYINSKDSPVWHKSKHLFAFDRAKESAVATGELVVVEGYTDTIALHEAGFTNVAAVLGTALTLDHIKLINRLKSKRVVVMLDGDAAGQRAADKTVRFVDKTEADLLCVTLPDDADPAEYVAAHGADALRDRLAEARPLIDVVLERHLDGAGSMGPGRRVRAMEDVASILAPLKDSILIDGYARRVADALGTSPEEALRRIRAAEVPQDDDGARGRRQAQAPAAPPDAYDRYRDVYEPEPEPGAGEGPWSSWGEPVRDPASDLEARAERELLGAMVAHPGAFGEQAARIASTTWSDPRHEAVAWAVLGLPPGSTPADAARAATEAVPEAPALLSGASIDVVSSAPAESKAAFLVDNVELFSLRRRSRALQARLASPGPDDDVRSLMQEVVDLGAREAALKESLAGSH</sequence>
<evidence type="ECO:0000256" key="2">
    <source>
        <dbReference type="ARBA" id="ARBA00022515"/>
    </source>
</evidence>
<comment type="subunit">
    <text evidence="12">Monomer. Interacts with DnaB.</text>
</comment>
<dbReference type="Gene3D" id="1.10.860.10">
    <property type="entry name" value="DNAb Helicase, Chain A"/>
    <property type="match status" value="1"/>
</dbReference>
<dbReference type="PANTHER" id="PTHR30313:SF2">
    <property type="entry name" value="DNA PRIMASE"/>
    <property type="match status" value="1"/>
</dbReference>
<dbReference type="SUPFAM" id="SSF56731">
    <property type="entry name" value="DNA primase core"/>
    <property type="match status" value="1"/>
</dbReference>
<evidence type="ECO:0000256" key="7">
    <source>
        <dbReference type="ARBA" id="ARBA00022771"/>
    </source>
</evidence>
<dbReference type="InterPro" id="IPR002694">
    <property type="entry name" value="Znf_CHC2"/>
</dbReference>
<dbReference type="InterPro" id="IPR030846">
    <property type="entry name" value="DnaG_bac"/>
</dbReference>
<keyword evidence="6 12" id="KW-0479">Metal-binding</keyword>
<dbReference type="Pfam" id="PF13662">
    <property type="entry name" value="Toprim_4"/>
    <property type="match status" value="1"/>
</dbReference>
<keyword evidence="18" id="KW-1185">Reference proteome</keyword>
<protein>
    <recommendedName>
        <fullName evidence="12 13">DNA primase</fullName>
        <ecNumber evidence="12">2.7.7.101</ecNumber>
    </recommendedName>
</protein>
<keyword evidence="5 12" id="KW-0235">DNA replication</keyword>
<keyword evidence="9" id="KW-0460">Magnesium</keyword>
<dbReference type="GO" id="GO:1990077">
    <property type="term" value="C:primosome complex"/>
    <property type="evidence" value="ECO:0007669"/>
    <property type="project" value="UniProtKB-KW"/>
</dbReference>
<keyword evidence="2 12" id="KW-0639">Primosome</keyword>
<dbReference type="HAMAP" id="MF_00974">
    <property type="entry name" value="DNA_primase_DnaG"/>
    <property type="match status" value="1"/>
</dbReference>
<dbReference type="InterPro" id="IPR036977">
    <property type="entry name" value="DNA_primase_Znf_CHC2"/>
</dbReference>
<keyword evidence="8 12" id="KW-0862">Zinc</keyword>
<accession>A0AAV5B3F6</accession>
<dbReference type="PANTHER" id="PTHR30313">
    <property type="entry name" value="DNA PRIMASE"/>
    <property type="match status" value="1"/>
</dbReference>
<gene>
    <name evidence="12" type="primary">dnaG</name>
    <name evidence="17" type="ORF">ATOP_09850</name>
</gene>
<dbReference type="Gene3D" id="3.40.1360.10">
    <property type="match status" value="1"/>
</dbReference>
<dbReference type="GO" id="GO:0000428">
    <property type="term" value="C:DNA-directed RNA polymerase complex"/>
    <property type="evidence" value="ECO:0007669"/>
    <property type="project" value="UniProtKB-KW"/>
</dbReference>
<dbReference type="CDD" id="cd03364">
    <property type="entry name" value="TOPRIM_DnaG_primases"/>
    <property type="match status" value="1"/>
</dbReference>
<dbReference type="Proteomes" id="UP001055025">
    <property type="component" value="Unassembled WGS sequence"/>
</dbReference>
<dbReference type="GO" id="GO:0003677">
    <property type="term" value="F:DNA binding"/>
    <property type="evidence" value="ECO:0007669"/>
    <property type="project" value="UniProtKB-KW"/>
</dbReference>
<dbReference type="PIRSF" id="PIRSF002811">
    <property type="entry name" value="DnaG"/>
    <property type="match status" value="1"/>
</dbReference>
<evidence type="ECO:0000256" key="3">
    <source>
        <dbReference type="ARBA" id="ARBA00022679"/>
    </source>
</evidence>
<evidence type="ECO:0000256" key="4">
    <source>
        <dbReference type="ARBA" id="ARBA00022695"/>
    </source>
</evidence>
<dbReference type="EMBL" id="BQKC01000001">
    <property type="protein sequence ID" value="GJM55330.1"/>
    <property type="molecule type" value="Genomic_DNA"/>
</dbReference>
<dbReference type="SUPFAM" id="SSF57783">
    <property type="entry name" value="Zinc beta-ribbon"/>
    <property type="match status" value="1"/>
</dbReference>
<keyword evidence="1 12" id="KW-0240">DNA-directed RNA polymerase</keyword>
<evidence type="ECO:0000256" key="12">
    <source>
        <dbReference type="HAMAP-Rule" id="MF_00974"/>
    </source>
</evidence>
<dbReference type="GO" id="GO:0005737">
    <property type="term" value="C:cytoplasm"/>
    <property type="evidence" value="ECO:0007669"/>
    <property type="project" value="TreeGrafter"/>
</dbReference>
<keyword evidence="7 12" id="KW-0863">Zinc-finger</keyword>
<evidence type="ECO:0000256" key="1">
    <source>
        <dbReference type="ARBA" id="ARBA00022478"/>
    </source>
</evidence>
<evidence type="ECO:0000256" key="9">
    <source>
        <dbReference type="ARBA" id="ARBA00022842"/>
    </source>
</evidence>
<evidence type="ECO:0000313" key="18">
    <source>
        <dbReference type="Proteomes" id="UP001055025"/>
    </source>
</evidence>
<evidence type="ECO:0000256" key="5">
    <source>
        <dbReference type="ARBA" id="ARBA00022705"/>
    </source>
</evidence>
<dbReference type="PROSITE" id="PS50880">
    <property type="entry name" value="TOPRIM"/>
    <property type="match status" value="1"/>
</dbReference>
<comment type="catalytic activity">
    <reaction evidence="12">
        <text>ssDNA + n NTP = ssDNA/pppN(pN)n-1 hybrid + (n-1) diphosphate.</text>
        <dbReference type="EC" id="2.7.7.101"/>
    </reaction>
</comment>
<dbReference type="InterPro" id="IPR034151">
    <property type="entry name" value="TOPRIM_DnaG_bac"/>
</dbReference>
<keyword evidence="3 12" id="KW-0808">Transferase</keyword>
<dbReference type="RefSeq" id="WP_265590777.1">
    <property type="nucleotide sequence ID" value="NZ_BQKC01000001.1"/>
</dbReference>
<organism evidence="17 18">
    <name type="scientific">Granulimonas faecalis</name>
    <dbReference type="NCBI Taxonomy" id="2894155"/>
    <lineage>
        <taxon>Bacteria</taxon>
        <taxon>Bacillati</taxon>
        <taxon>Actinomycetota</taxon>
        <taxon>Coriobacteriia</taxon>
        <taxon>Coriobacteriales</taxon>
        <taxon>Kribbibacteriaceae</taxon>
        <taxon>Granulimonas</taxon>
    </lineage>
</organism>
<keyword evidence="10 12" id="KW-0238">DNA-binding</keyword>
<comment type="function">
    <text evidence="12 13">RNA polymerase that catalyzes the synthesis of short RNA molecules used as primers for DNA polymerase during DNA replication.</text>
</comment>
<reference evidence="17" key="1">
    <citation type="journal article" date="2022" name="Int. J. Syst. Evol. Microbiol.">
        <title>Granulimonas faecalis gen. nov., sp. nov., and Leptogranulimonas caecicola gen. nov., sp. nov., novel lactate-producing Atopobiaceae bacteria isolated from mouse intestines, and an emended description of the family Atopobiaceae.</title>
        <authorList>
            <person name="Morinaga K."/>
            <person name="Kusada H."/>
            <person name="Sakamoto S."/>
            <person name="Murakami T."/>
            <person name="Toyoda A."/>
            <person name="Mori H."/>
            <person name="Meng X.Y."/>
            <person name="Takashino M."/>
            <person name="Murotomi K."/>
            <person name="Tamaki H."/>
        </authorList>
    </citation>
    <scope>NUCLEOTIDE SEQUENCE</scope>
    <source>
        <strain evidence="17">OPF53</strain>
    </source>
</reference>
<feature type="region of interest" description="Disordered" evidence="15">
    <location>
        <begin position="426"/>
        <end position="483"/>
    </location>
</feature>
<dbReference type="Pfam" id="PF10410">
    <property type="entry name" value="DnaB_bind"/>
    <property type="match status" value="1"/>
</dbReference>
<feature type="domain" description="Toprim" evidence="16">
    <location>
        <begin position="254"/>
        <end position="332"/>
    </location>
</feature>
<comment type="domain">
    <text evidence="12">Contains an N-terminal zinc-binding domain, a central core domain that contains the primase activity, and a C-terminal DnaB-binding domain.</text>
</comment>
<evidence type="ECO:0000256" key="11">
    <source>
        <dbReference type="ARBA" id="ARBA00023163"/>
    </source>
</evidence>
<dbReference type="InterPro" id="IPR006295">
    <property type="entry name" value="DNA_primase_DnaG"/>
</dbReference>
<dbReference type="Pfam" id="PF08275">
    <property type="entry name" value="DNAG_N"/>
    <property type="match status" value="1"/>
</dbReference>
<dbReference type="Gene3D" id="3.90.980.10">
    <property type="entry name" value="DNA primase, catalytic core, N-terminal domain"/>
    <property type="match status" value="1"/>
</dbReference>
<dbReference type="AlphaFoldDB" id="A0AAV5B3F6"/>
<dbReference type="InterPro" id="IPR037068">
    <property type="entry name" value="DNA_primase_core_N_sf"/>
</dbReference>
<dbReference type="InterPro" id="IPR050219">
    <property type="entry name" value="DnaG_primase"/>
</dbReference>
<comment type="similarity">
    <text evidence="12 13">Belongs to the DnaG primase family.</text>
</comment>
<comment type="caution">
    <text evidence="17">The sequence shown here is derived from an EMBL/GenBank/DDBJ whole genome shotgun (WGS) entry which is preliminary data.</text>
</comment>
<name>A0AAV5B3F6_9ACTN</name>
<dbReference type="InterPro" id="IPR013264">
    <property type="entry name" value="DNAG_N"/>
</dbReference>
<keyword evidence="4 12" id="KW-0548">Nucleotidyltransferase</keyword>
<dbReference type="GO" id="GO:0003899">
    <property type="term" value="F:DNA-directed RNA polymerase activity"/>
    <property type="evidence" value="ECO:0007669"/>
    <property type="project" value="UniProtKB-UniRule"/>
</dbReference>
<dbReference type="SMART" id="SM00493">
    <property type="entry name" value="TOPRIM"/>
    <property type="match status" value="1"/>
</dbReference>
<comment type="cofactor">
    <cofactor evidence="12 13 14">
        <name>Zn(2+)</name>
        <dbReference type="ChEBI" id="CHEBI:29105"/>
    </cofactor>
    <text evidence="12 13 14">Binds 1 zinc ion per monomer.</text>
</comment>
<evidence type="ECO:0000256" key="15">
    <source>
        <dbReference type="SAM" id="MobiDB-lite"/>
    </source>
</evidence>
<feature type="zinc finger region" description="CHC2-type" evidence="12 14">
    <location>
        <begin position="38"/>
        <end position="62"/>
    </location>
</feature>
<dbReference type="InterPro" id="IPR006171">
    <property type="entry name" value="TOPRIM_dom"/>
</dbReference>